<dbReference type="InterPro" id="IPR003660">
    <property type="entry name" value="HAMP_dom"/>
</dbReference>
<evidence type="ECO:0000313" key="11">
    <source>
        <dbReference type="EMBL" id="HIU53631.1"/>
    </source>
</evidence>
<dbReference type="PANTHER" id="PTHR42878:SF12">
    <property type="entry name" value="SENSOR HISTIDINE KINASE YCBM"/>
    <property type="match status" value="1"/>
</dbReference>
<dbReference type="CDD" id="cd00082">
    <property type="entry name" value="HisKA"/>
    <property type="match status" value="1"/>
</dbReference>
<evidence type="ECO:0000256" key="4">
    <source>
        <dbReference type="ARBA" id="ARBA00022553"/>
    </source>
</evidence>
<dbReference type="InterPro" id="IPR003594">
    <property type="entry name" value="HATPase_dom"/>
</dbReference>
<accession>A0A9D1SB55</accession>
<organism evidence="11 12">
    <name type="scientific">Candidatus Scatocola faecipullorum</name>
    <dbReference type="NCBI Taxonomy" id="2840917"/>
    <lineage>
        <taxon>Bacteria</taxon>
        <taxon>Pseudomonadati</taxon>
        <taxon>Pseudomonadota</taxon>
        <taxon>Alphaproteobacteria</taxon>
        <taxon>Rhodospirillales</taxon>
        <taxon>Rhodospirillaceae</taxon>
        <taxon>Rhodospirillaceae incertae sedis</taxon>
        <taxon>Candidatus Scatocola</taxon>
    </lineage>
</organism>
<dbReference type="PRINTS" id="PR00344">
    <property type="entry name" value="BCTRLSENSOR"/>
</dbReference>
<keyword evidence="8" id="KW-0812">Transmembrane</keyword>
<dbReference type="GO" id="GO:0007234">
    <property type="term" value="P:osmosensory signaling via phosphorelay pathway"/>
    <property type="evidence" value="ECO:0007669"/>
    <property type="project" value="TreeGrafter"/>
</dbReference>
<protein>
    <recommendedName>
        <fullName evidence="3">histidine kinase</fullName>
        <ecNumber evidence="3">2.7.13.3</ecNumber>
    </recommendedName>
</protein>
<evidence type="ECO:0000313" key="12">
    <source>
        <dbReference type="Proteomes" id="UP000824107"/>
    </source>
</evidence>
<dbReference type="EC" id="2.7.13.3" evidence="3"/>
<evidence type="ECO:0000256" key="5">
    <source>
        <dbReference type="ARBA" id="ARBA00022679"/>
    </source>
</evidence>
<dbReference type="AlphaFoldDB" id="A0A9D1SB55"/>
<dbReference type="CDD" id="cd00075">
    <property type="entry name" value="HATPase"/>
    <property type="match status" value="1"/>
</dbReference>
<dbReference type="EMBL" id="DVNC01000038">
    <property type="protein sequence ID" value="HIU53631.1"/>
    <property type="molecule type" value="Genomic_DNA"/>
</dbReference>
<dbReference type="Gene3D" id="6.10.340.10">
    <property type="match status" value="1"/>
</dbReference>
<dbReference type="Gene3D" id="3.30.565.10">
    <property type="entry name" value="Histidine kinase-like ATPase, C-terminal domain"/>
    <property type="match status" value="1"/>
</dbReference>
<proteinExistence type="predicted"/>
<gene>
    <name evidence="11" type="ORF">IAD20_06080</name>
</gene>
<dbReference type="GO" id="GO:0030295">
    <property type="term" value="F:protein kinase activator activity"/>
    <property type="evidence" value="ECO:0007669"/>
    <property type="project" value="TreeGrafter"/>
</dbReference>
<name>A0A9D1SB55_9PROT</name>
<reference evidence="11" key="2">
    <citation type="journal article" date="2021" name="PeerJ">
        <title>Extensive microbial diversity within the chicken gut microbiome revealed by metagenomics and culture.</title>
        <authorList>
            <person name="Gilroy R."/>
            <person name="Ravi A."/>
            <person name="Getino M."/>
            <person name="Pursley I."/>
            <person name="Horton D.L."/>
            <person name="Alikhan N.F."/>
            <person name="Baker D."/>
            <person name="Gharbi K."/>
            <person name="Hall N."/>
            <person name="Watson M."/>
            <person name="Adriaenssens E.M."/>
            <person name="Foster-Nyarko E."/>
            <person name="Jarju S."/>
            <person name="Secka A."/>
            <person name="Antonio M."/>
            <person name="Oren A."/>
            <person name="Chaudhuri R.R."/>
            <person name="La Ragione R."/>
            <person name="Hildebrand F."/>
            <person name="Pallen M.J."/>
        </authorList>
    </citation>
    <scope>NUCLEOTIDE SEQUENCE</scope>
    <source>
        <strain evidence="11">ChiW3-316</strain>
    </source>
</reference>
<feature type="domain" description="Histidine kinase" evidence="9">
    <location>
        <begin position="344"/>
        <end position="557"/>
    </location>
</feature>
<dbReference type="InterPro" id="IPR035965">
    <property type="entry name" value="PAS-like_dom_sf"/>
</dbReference>
<feature type="domain" description="HAMP" evidence="10">
    <location>
        <begin position="144"/>
        <end position="200"/>
    </location>
</feature>
<evidence type="ECO:0000259" key="10">
    <source>
        <dbReference type="PROSITE" id="PS50885"/>
    </source>
</evidence>
<reference evidence="11" key="1">
    <citation type="submission" date="2020-10" db="EMBL/GenBank/DDBJ databases">
        <authorList>
            <person name="Gilroy R."/>
        </authorList>
    </citation>
    <scope>NUCLEOTIDE SEQUENCE</scope>
    <source>
        <strain evidence="11">ChiW3-316</strain>
    </source>
</reference>
<dbReference type="Gene3D" id="1.10.287.130">
    <property type="match status" value="1"/>
</dbReference>
<dbReference type="InterPro" id="IPR004358">
    <property type="entry name" value="Sig_transdc_His_kin-like_C"/>
</dbReference>
<dbReference type="SMART" id="SM00304">
    <property type="entry name" value="HAMP"/>
    <property type="match status" value="1"/>
</dbReference>
<dbReference type="CDD" id="cd06225">
    <property type="entry name" value="HAMP"/>
    <property type="match status" value="1"/>
</dbReference>
<dbReference type="SUPFAM" id="SSF55785">
    <property type="entry name" value="PYP-like sensor domain (PAS domain)"/>
    <property type="match status" value="1"/>
</dbReference>
<keyword evidence="8" id="KW-1133">Transmembrane helix</keyword>
<dbReference type="GO" id="GO:0016020">
    <property type="term" value="C:membrane"/>
    <property type="evidence" value="ECO:0007669"/>
    <property type="project" value="UniProtKB-SubCell"/>
</dbReference>
<comment type="subcellular location">
    <subcellularLocation>
        <location evidence="2">Membrane</location>
    </subcellularLocation>
</comment>
<keyword evidence="4" id="KW-0597">Phosphoprotein</keyword>
<dbReference type="SUPFAM" id="SSF47384">
    <property type="entry name" value="Homodimeric domain of signal transducing histidine kinase"/>
    <property type="match status" value="1"/>
</dbReference>
<dbReference type="InterPro" id="IPR005467">
    <property type="entry name" value="His_kinase_dom"/>
</dbReference>
<evidence type="ECO:0000256" key="8">
    <source>
        <dbReference type="SAM" id="Phobius"/>
    </source>
</evidence>
<evidence type="ECO:0000256" key="1">
    <source>
        <dbReference type="ARBA" id="ARBA00000085"/>
    </source>
</evidence>
<dbReference type="Gene3D" id="3.30.450.20">
    <property type="entry name" value="PAS domain"/>
    <property type="match status" value="1"/>
</dbReference>
<feature type="coiled-coil region" evidence="7">
    <location>
        <begin position="89"/>
        <end position="120"/>
    </location>
</feature>
<dbReference type="Pfam" id="PF00672">
    <property type="entry name" value="HAMP"/>
    <property type="match status" value="1"/>
</dbReference>
<dbReference type="GO" id="GO:0000156">
    <property type="term" value="F:phosphorelay response regulator activity"/>
    <property type="evidence" value="ECO:0007669"/>
    <property type="project" value="TreeGrafter"/>
</dbReference>
<dbReference type="SMART" id="SM00387">
    <property type="entry name" value="HATPase_c"/>
    <property type="match status" value="1"/>
</dbReference>
<dbReference type="PANTHER" id="PTHR42878">
    <property type="entry name" value="TWO-COMPONENT HISTIDINE KINASE"/>
    <property type="match status" value="1"/>
</dbReference>
<dbReference type="Pfam" id="PF02518">
    <property type="entry name" value="HATPase_c"/>
    <property type="match status" value="1"/>
</dbReference>
<keyword evidence="8" id="KW-0472">Membrane</keyword>
<feature type="transmembrane region" description="Helical" evidence="8">
    <location>
        <begin position="12"/>
        <end position="31"/>
    </location>
</feature>
<dbReference type="InterPro" id="IPR003661">
    <property type="entry name" value="HisK_dim/P_dom"/>
</dbReference>
<comment type="catalytic activity">
    <reaction evidence="1">
        <text>ATP + protein L-histidine = ADP + protein N-phospho-L-histidine.</text>
        <dbReference type="EC" id="2.7.13.3"/>
    </reaction>
</comment>
<dbReference type="PROSITE" id="PS50885">
    <property type="entry name" value="HAMP"/>
    <property type="match status" value="1"/>
</dbReference>
<dbReference type="GO" id="GO:0000155">
    <property type="term" value="F:phosphorelay sensor kinase activity"/>
    <property type="evidence" value="ECO:0007669"/>
    <property type="project" value="InterPro"/>
</dbReference>
<evidence type="ECO:0000256" key="3">
    <source>
        <dbReference type="ARBA" id="ARBA00012438"/>
    </source>
</evidence>
<evidence type="ECO:0000256" key="6">
    <source>
        <dbReference type="ARBA" id="ARBA00022777"/>
    </source>
</evidence>
<dbReference type="InterPro" id="IPR050351">
    <property type="entry name" value="BphY/WalK/GraS-like"/>
</dbReference>
<dbReference type="InterPro" id="IPR036890">
    <property type="entry name" value="HATPase_C_sf"/>
</dbReference>
<keyword evidence="7" id="KW-0175">Coiled coil</keyword>
<evidence type="ECO:0000256" key="2">
    <source>
        <dbReference type="ARBA" id="ARBA00004370"/>
    </source>
</evidence>
<evidence type="ECO:0000256" key="7">
    <source>
        <dbReference type="SAM" id="Coils"/>
    </source>
</evidence>
<sequence length="557" mass="63817">MFFSLNKKLIYTITVFFLFTSLIFIYAFYILNANKIREEQKSAIARNQQYIELLYQNISLRKELSDIKKEHPVITLKPEIGNLVQPQDLNEKQKQISLERKRADETLKNYDDRYQALAESFKIVLISAVLFFFALLALWILIRIWVLKPIDKLSKVSRLVLAGNYASRLQLPPDQLFSDEFDNLMHTFNSMLDNIENGIREIRKTESFLQSLIDSIPDGIRVLDEQGNIIIANKEYYRQINSNENCIGRKCYESSQNRKEQCPYSLFTCPLRALREKKASSIKFIQQFAAYPNRHLAINAAPLNIQDAQGKTLNYIVESIRDLSEDIRFSHQQKLSSLGFLATSVAHEMKNHLGSIRMITEGLLNKYFQNRSDEDEEKKYLTLIDKQLVECINVPERLLKMAQFSQEEQSKFSLQSGIHDVISLLDYEAKRNGISISFQTPQKEASLLGNEADFKMMIMNLMQNALKAMPDGGSLAVRLSVGKRIKIEIEDTGQGIPADKLKRIFEPFYSQGHSSQHQGTGLGLAIVKSIVEKLNGTIEVKSKPGLGTCFTIKFPLK</sequence>
<dbReference type="PROSITE" id="PS50109">
    <property type="entry name" value="HIS_KIN"/>
    <property type="match status" value="1"/>
</dbReference>
<keyword evidence="6" id="KW-0418">Kinase</keyword>
<dbReference type="Proteomes" id="UP000824107">
    <property type="component" value="Unassembled WGS sequence"/>
</dbReference>
<evidence type="ECO:0000259" key="9">
    <source>
        <dbReference type="PROSITE" id="PS50109"/>
    </source>
</evidence>
<dbReference type="InterPro" id="IPR036097">
    <property type="entry name" value="HisK_dim/P_sf"/>
</dbReference>
<dbReference type="SUPFAM" id="SSF55874">
    <property type="entry name" value="ATPase domain of HSP90 chaperone/DNA topoisomerase II/histidine kinase"/>
    <property type="match status" value="1"/>
</dbReference>
<feature type="transmembrane region" description="Helical" evidence="8">
    <location>
        <begin position="123"/>
        <end position="146"/>
    </location>
</feature>
<comment type="caution">
    <text evidence="11">The sequence shown here is derived from an EMBL/GenBank/DDBJ whole genome shotgun (WGS) entry which is preliminary data.</text>
</comment>
<keyword evidence="5" id="KW-0808">Transferase</keyword>